<comment type="cofactor">
    <cofactor evidence="1 7">
        <name>Mg(2+)</name>
        <dbReference type="ChEBI" id="CHEBI:18420"/>
    </cofactor>
</comment>
<evidence type="ECO:0000313" key="8">
    <source>
        <dbReference type="EMBL" id="OGK17277.1"/>
    </source>
</evidence>
<feature type="binding site" evidence="7">
    <location>
        <position position="55"/>
    </location>
    <ligand>
        <name>substrate</name>
    </ligand>
</feature>
<sequence>MDLSKLSSGKNVPEEINVVIEIPQGSSVKYEIDKETGMLFADRFLYTSMSYPFNYGYVPNTLDGDGDAIDVLVLSSQVVHPGTVLPARPIGMLEMEDEEGIDTKVIAVPTKKIDPFFAYIENIEDLSDAYKNKIKHFFDSYKQLEPGKWVKTKDFLSKEKAMEAIQKSIKS</sequence>
<evidence type="ECO:0000256" key="1">
    <source>
        <dbReference type="ARBA" id="ARBA00001946"/>
    </source>
</evidence>
<dbReference type="HAMAP" id="MF_00209">
    <property type="entry name" value="Inorganic_PPase"/>
    <property type="match status" value="1"/>
</dbReference>
<evidence type="ECO:0000256" key="6">
    <source>
        <dbReference type="ARBA" id="ARBA00047820"/>
    </source>
</evidence>
<dbReference type="FunFam" id="3.90.80.10:FF:000003">
    <property type="entry name" value="Inorganic pyrophosphatase"/>
    <property type="match status" value="1"/>
</dbReference>
<dbReference type="Pfam" id="PF00719">
    <property type="entry name" value="Pyrophosphatase"/>
    <property type="match status" value="1"/>
</dbReference>
<feature type="binding site" evidence="7">
    <location>
        <position position="141"/>
    </location>
    <ligand>
        <name>substrate</name>
    </ligand>
</feature>
<feature type="binding site" evidence="7">
    <location>
        <position position="43"/>
    </location>
    <ligand>
        <name>substrate</name>
    </ligand>
</feature>
<dbReference type="NCBIfam" id="NF002317">
    <property type="entry name" value="PRK01250.1"/>
    <property type="match status" value="1"/>
</dbReference>
<dbReference type="InterPro" id="IPR008162">
    <property type="entry name" value="Pyrophosphatase"/>
</dbReference>
<comment type="similarity">
    <text evidence="7">Belongs to the PPase family.</text>
</comment>
<protein>
    <recommendedName>
        <fullName evidence="7">Inorganic pyrophosphatase</fullName>
        <ecNumber evidence="7">3.6.1.1</ecNumber>
    </recommendedName>
    <alternativeName>
        <fullName evidence="7">Pyrophosphate phospho-hydrolase</fullName>
        <shortName evidence="7">PPase</shortName>
    </alternativeName>
</protein>
<comment type="function">
    <text evidence="7">Catalyzes the hydrolysis of inorganic pyrophosphate (PPi) forming two phosphate ions.</text>
</comment>
<keyword evidence="2 7" id="KW-0963">Cytoplasm</keyword>
<dbReference type="PANTHER" id="PTHR10286">
    <property type="entry name" value="INORGANIC PYROPHOSPHATASE"/>
    <property type="match status" value="1"/>
</dbReference>
<dbReference type="GO" id="GO:0006796">
    <property type="term" value="P:phosphate-containing compound metabolic process"/>
    <property type="evidence" value="ECO:0007669"/>
    <property type="project" value="InterPro"/>
</dbReference>
<evidence type="ECO:0000256" key="7">
    <source>
        <dbReference type="HAMAP-Rule" id="MF_00209"/>
    </source>
</evidence>
<dbReference type="EC" id="3.6.1.1" evidence="7"/>
<dbReference type="CDD" id="cd00412">
    <property type="entry name" value="pyrophosphatase"/>
    <property type="match status" value="1"/>
</dbReference>
<dbReference type="GO" id="GO:0004427">
    <property type="term" value="F:inorganic diphosphate phosphatase activity"/>
    <property type="evidence" value="ECO:0007669"/>
    <property type="project" value="UniProtKB-UniRule"/>
</dbReference>
<evidence type="ECO:0000256" key="4">
    <source>
        <dbReference type="ARBA" id="ARBA00022801"/>
    </source>
</evidence>
<feature type="binding site" evidence="7">
    <location>
        <position position="70"/>
    </location>
    <ligand>
        <name>Mg(2+)</name>
        <dbReference type="ChEBI" id="CHEBI:18420"/>
        <label>2</label>
    </ligand>
</feature>
<evidence type="ECO:0000256" key="3">
    <source>
        <dbReference type="ARBA" id="ARBA00022723"/>
    </source>
</evidence>
<dbReference type="Proteomes" id="UP000176850">
    <property type="component" value="Unassembled WGS sequence"/>
</dbReference>
<dbReference type="InterPro" id="IPR036649">
    <property type="entry name" value="Pyrophosphatase_sf"/>
</dbReference>
<comment type="subunit">
    <text evidence="7">Homohexamer.</text>
</comment>
<keyword evidence="4 7" id="KW-0378">Hydrolase</keyword>
<dbReference type="SUPFAM" id="SSF50324">
    <property type="entry name" value="Inorganic pyrophosphatase"/>
    <property type="match status" value="1"/>
</dbReference>
<reference evidence="8 9" key="1">
    <citation type="journal article" date="2016" name="Nat. Commun.">
        <title>Thousands of microbial genomes shed light on interconnected biogeochemical processes in an aquifer system.</title>
        <authorList>
            <person name="Anantharaman K."/>
            <person name="Brown C.T."/>
            <person name="Hug L.A."/>
            <person name="Sharon I."/>
            <person name="Castelle C.J."/>
            <person name="Probst A.J."/>
            <person name="Thomas B.C."/>
            <person name="Singh A."/>
            <person name="Wilkins M.J."/>
            <person name="Karaoz U."/>
            <person name="Brodie E.L."/>
            <person name="Williams K.H."/>
            <person name="Hubbard S.S."/>
            <person name="Banfield J.F."/>
        </authorList>
    </citation>
    <scope>NUCLEOTIDE SEQUENCE [LARGE SCALE GENOMIC DNA]</scope>
</reference>
<keyword evidence="3 7" id="KW-0479">Metal-binding</keyword>
<feature type="binding site" evidence="7">
    <location>
        <position position="102"/>
    </location>
    <ligand>
        <name>Mg(2+)</name>
        <dbReference type="ChEBI" id="CHEBI:18420"/>
        <label>1</label>
    </ligand>
</feature>
<feature type="binding site" evidence="7">
    <location>
        <position position="29"/>
    </location>
    <ligand>
        <name>substrate</name>
    </ligand>
</feature>
<accession>A0A1F7GEG4</accession>
<evidence type="ECO:0000256" key="2">
    <source>
        <dbReference type="ARBA" id="ARBA00022490"/>
    </source>
</evidence>
<dbReference type="EMBL" id="MFZH01000048">
    <property type="protein sequence ID" value="OGK17277.1"/>
    <property type="molecule type" value="Genomic_DNA"/>
</dbReference>
<comment type="subcellular location">
    <subcellularLocation>
        <location evidence="7">Cytoplasm</location>
    </subcellularLocation>
</comment>
<dbReference type="GO" id="GO:0000287">
    <property type="term" value="F:magnesium ion binding"/>
    <property type="evidence" value="ECO:0007669"/>
    <property type="project" value="UniProtKB-UniRule"/>
</dbReference>
<dbReference type="AlphaFoldDB" id="A0A1F7GEG4"/>
<keyword evidence="5 7" id="KW-0460">Magnesium</keyword>
<dbReference type="GO" id="GO:0005737">
    <property type="term" value="C:cytoplasm"/>
    <property type="evidence" value="ECO:0007669"/>
    <property type="project" value="UniProtKB-SubCell"/>
</dbReference>
<evidence type="ECO:0000313" key="9">
    <source>
        <dbReference type="Proteomes" id="UP000176850"/>
    </source>
</evidence>
<comment type="caution">
    <text evidence="8">The sequence shown here is derived from an EMBL/GenBank/DDBJ whole genome shotgun (WGS) entry which is preliminary data.</text>
</comment>
<feature type="binding site" evidence="7">
    <location>
        <position position="65"/>
    </location>
    <ligand>
        <name>Mg(2+)</name>
        <dbReference type="ChEBI" id="CHEBI:18420"/>
        <label>1</label>
    </ligand>
</feature>
<proteinExistence type="inferred from homology"/>
<evidence type="ECO:0000256" key="5">
    <source>
        <dbReference type="ARBA" id="ARBA00022842"/>
    </source>
</evidence>
<dbReference type="Gene3D" id="3.90.80.10">
    <property type="entry name" value="Inorganic pyrophosphatase"/>
    <property type="match status" value="1"/>
</dbReference>
<comment type="catalytic activity">
    <reaction evidence="6 7">
        <text>diphosphate + H2O = 2 phosphate + H(+)</text>
        <dbReference type="Rhea" id="RHEA:24576"/>
        <dbReference type="ChEBI" id="CHEBI:15377"/>
        <dbReference type="ChEBI" id="CHEBI:15378"/>
        <dbReference type="ChEBI" id="CHEBI:33019"/>
        <dbReference type="ChEBI" id="CHEBI:43474"/>
        <dbReference type="EC" id="3.6.1.1"/>
    </reaction>
</comment>
<gene>
    <name evidence="7" type="primary">ppa</name>
    <name evidence="8" type="ORF">A2799_03490</name>
</gene>
<name>A0A1F7GEG4_9BACT</name>
<feature type="binding site" evidence="7">
    <location>
        <position position="70"/>
    </location>
    <ligand>
        <name>Mg(2+)</name>
        <dbReference type="ChEBI" id="CHEBI:18420"/>
        <label>1</label>
    </ligand>
</feature>
<organism evidence="8 9">
    <name type="scientific">Candidatus Roizmanbacteria bacterium RIFCSPHIGHO2_01_FULL_39_24</name>
    <dbReference type="NCBI Taxonomy" id="1802032"/>
    <lineage>
        <taxon>Bacteria</taxon>
        <taxon>Candidatus Roizmaniibacteriota</taxon>
    </lineage>
</organism>